<evidence type="ECO:0000256" key="1">
    <source>
        <dbReference type="SAM" id="MobiDB-lite"/>
    </source>
</evidence>
<feature type="compositionally biased region" description="Basic and acidic residues" evidence="1">
    <location>
        <begin position="99"/>
        <end position="123"/>
    </location>
</feature>
<sequence>MTSFFSGLWNSIFQPGASPQLILATHASFIALLLTLTWLIFVTRGNIHFIALFVIATLLWLSIIWFIQELKNVRLMTNEELKEQNIKDNNNNNDNGNTGEKDKSSDSKSKKDEPTKNNRKKNDNNSVVYSSGISISKSKSRKV</sequence>
<dbReference type="Proteomes" id="UP001306508">
    <property type="component" value="Unassembled WGS sequence"/>
</dbReference>
<dbReference type="GO" id="GO:0005789">
    <property type="term" value="C:endoplasmic reticulum membrane"/>
    <property type="evidence" value="ECO:0007669"/>
    <property type="project" value="TreeGrafter"/>
</dbReference>
<evidence type="ECO:0000313" key="3">
    <source>
        <dbReference type="EMBL" id="KAK5779267.1"/>
    </source>
</evidence>
<comment type="caution">
    <text evidence="3">The sequence shown here is derived from an EMBL/GenBank/DDBJ whole genome shotgun (WGS) entry which is preliminary data.</text>
</comment>
<gene>
    <name evidence="3" type="ORF">RI543_003155</name>
</gene>
<dbReference type="AlphaFoldDB" id="A0AAN8A6S2"/>
<name>A0AAN8A6S2_9SACH</name>
<protein>
    <submittedName>
        <fullName evidence="3">Uncharacterized protein</fullName>
    </submittedName>
</protein>
<keyword evidence="2" id="KW-0812">Transmembrane</keyword>
<feature type="transmembrane region" description="Helical" evidence="2">
    <location>
        <begin position="21"/>
        <end position="41"/>
    </location>
</feature>
<dbReference type="InterPro" id="IPR013945">
    <property type="entry name" value="Pkr1"/>
</dbReference>
<feature type="compositionally biased region" description="Low complexity" evidence="1">
    <location>
        <begin position="88"/>
        <end position="97"/>
    </location>
</feature>
<dbReference type="PANTHER" id="PTHR28251">
    <property type="entry name" value="V-TYPE ATPASE ASSEMBLY FACTOR PKR1"/>
    <property type="match status" value="1"/>
</dbReference>
<proteinExistence type="predicted"/>
<accession>A0AAN8A6S2</accession>
<dbReference type="EMBL" id="JAWIZZ010000047">
    <property type="protein sequence ID" value="KAK5779267.1"/>
    <property type="molecule type" value="Genomic_DNA"/>
</dbReference>
<keyword evidence="4" id="KW-1185">Reference proteome</keyword>
<dbReference type="GO" id="GO:0070072">
    <property type="term" value="P:vacuolar proton-transporting V-type ATPase complex assembly"/>
    <property type="evidence" value="ECO:0007669"/>
    <property type="project" value="InterPro"/>
</dbReference>
<feature type="transmembrane region" description="Helical" evidence="2">
    <location>
        <begin position="47"/>
        <end position="67"/>
    </location>
</feature>
<dbReference type="PANTHER" id="PTHR28251:SF1">
    <property type="entry name" value="V-TYPE ATPASE ASSEMBLY FACTOR PKR1"/>
    <property type="match status" value="1"/>
</dbReference>
<feature type="compositionally biased region" description="Low complexity" evidence="1">
    <location>
        <begin position="126"/>
        <end position="137"/>
    </location>
</feature>
<feature type="region of interest" description="Disordered" evidence="1">
    <location>
        <begin position="83"/>
        <end position="143"/>
    </location>
</feature>
<evidence type="ECO:0000313" key="4">
    <source>
        <dbReference type="Proteomes" id="UP001306508"/>
    </source>
</evidence>
<reference evidence="4" key="1">
    <citation type="submission" date="2023-07" db="EMBL/GenBank/DDBJ databases">
        <title>A draft genome of Kazachstania heterogenica Y-27499.</title>
        <authorList>
            <person name="Donic C."/>
            <person name="Kralova J.S."/>
            <person name="Fidel L."/>
            <person name="Ben-Dor S."/>
            <person name="Jung S."/>
        </authorList>
    </citation>
    <scope>NUCLEOTIDE SEQUENCE [LARGE SCALE GENOMIC DNA]</scope>
    <source>
        <strain evidence="4">Y27499</strain>
    </source>
</reference>
<keyword evidence="2" id="KW-0472">Membrane</keyword>
<evidence type="ECO:0000256" key="2">
    <source>
        <dbReference type="SAM" id="Phobius"/>
    </source>
</evidence>
<organism evidence="3 4">
    <name type="scientific">Arxiozyma heterogenica</name>
    <dbReference type="NCBI Taxonomy" id="278026"/>
    <lineage>
        <taxon>Eukaryota</taxon>
        <taxon>Fungi</taxon>
        <taxon>Dikarya</taxon>
        <taxon>Ascomycota</taxon>
        <taxon>Saccharomycotina</taxon>
        <taxon>Saccharomycetes</taxon>
        <taxon>Saccharomycetales</taxon>
        <taxon>Saccharomycetaceae</taxon>
        <taxon>Arxiozyma</taxon>
    </lineage>
</organism>
<dbReference type="Pfam" id="PF08636">
    <property type="entry name" value="Pkr1"/>
    <property type="match status" value="1"/>
</dbReference>
<keyword evidence="2" id="KW-1133">Transmembrane helix</keyword>